<name>A0A9W8Z0X6_9PLEO</name>
<protein>
    <submittedName>
        <fullName evidence="2">Uncharacterized protein</fullName>
    </submittedName>
</protein>
<sequence length="191" mass="21287">MPATNLPHESSAMMENFLSKYLERVRRIECHLARVKKGNEEERARLQAVLEPIINSSTNDTKISKLLTVLTTLIDFTCYTTRKEVDALGLYVTMVLNIPDVAQASEDTFQVPDADVRQKLSSITTADIEKLRTFARRPPQKDWTTVIVDDNDRPVFTFTVAFLVAAIIVAIVIVAIVIVAIVIVAGIVNLC</sequence>
<evidence type="ECO:0000313" key="3">
    <source>
        <dbReference type="Proteomes" id="UP001140510"/>
    </source>
</evidence>
<organism evidence="2 3">
    <name type="scientific">Didymella pomorum</name>
    <dbReference type="NCBI Taxonomy" id="749634"/>
    <lineage>
        <taxon>Eukaryota</taxon>
        <taxon>Fungi</taxon>
        <taxon>Dikarya</taxon>
        <taxon>Ascomycota</taxon>
        <taxon>Pezizomycotina</taxon>
        <taxon>Dothideomycetes</taxon>
        <taxon>Pleosporomycetidae</taxon>
        <taxon>Pleosporales</taxon>
        <taxon>Pleosporineae</taxon>
        <taxon>Didymellaceae</taxon>
        <taxon>Didymella</taxon>
    </lineage>
</organism>
<keyword evidence="1" id="KW-0812">Transmembrane</keyword>
<evidence type="ECO:0000256" key="1">
    <source>
        <dbReference type="SAM" id="Phobius"/>
    </source>
</evidence>
<reference evidence="2" key="1">
    <citation type="submission" date="2022-10" db="EMBL/GenBank/DDBJ databases">
        <title>Tapping the CABI collections for fungal endophytes: first genome assemblies for Collariella, Neodidymelliopsis, Ascochyta clinopodiicola, Didymella pomorum, Didymosphaeria variabile, Neocosmospora piperis and Neocucurbitaria cava.</title>
        <authorList>
            <person name="Hill R."/>
        </authorList>
    </citation>
    <scope>NUCLEOTIDE SEQUENCE</scope>
    <source>
        <strain evidence="2">IMI 355091</strain>
    </source>
</reference>
<feature type="transmembrane region" description="Helical" evidence="1">
    <location>
        <begin position="155"/>
        <end position="188"/>
    </location>
</feature>
<proteinExistence type="predicted"/>
<dbReference type="EMBL" id="JAPEVA010000146">
    <property type="protein sequence ID" value="KAJ4395766.1"/>
    <property type="molecule type" value="Genomic_DNA"/>
</dbReference>
<keyword evidence="1" id="KW-0472">Membrane</keyword>
<accession>A0A9W8Z0X6</accession>
<dbReference type="AlphaFoldDB" id="A0A9W8Z0X6"/>
<evidence type="ECO:0000313" key="2">
    <source>
        <dbReference type="EMBL" id="KAJ4395766.1"/>
    </source>
</evidence>
<keyword evidence="1" id="KW-1133">Transmembrane helix</keyword>
<gene>
    <name evidence="2" type="ORF">N0V91_010617</name>
</gene>
<dbReference type="Proteomes" id="UP001140510">
    <property type="component" value="Unassembled WGS sequence"/>
</dbReference>
<comment type="caution">
    <text evidence="2">The sequence shown here is derived from an EMBL/GenBank/DDBJ whole genome shotgun (WGS) entry which is preliminary data.</text>
</comment>
<keyword evidence="3" id="KW-1185">Reference proteome</keyword>